<evidence type="ECO:0000313" key="3">
    <source>
        <dbReference type="Proteomes" id="UP000197019"/>
    </source>
</evidence>
<protein>
    <submittedName>
        <fullName evidence="2">Hydrolase</fullName>
    </submittedName>
</protein>
<gene>
    <name evidence="2" type="ORF">CEK71_20405</name>
</gene>
<feature type="transmembrane region" description="Helical" evidence="1">
    <location>
        <begin position="61"/>
        <end position="82"/>
    </location>
</feature>
<dbReference type="KEGG" id="mpsy:CEK71_20405"/>
<keyword evidence="1" id="KW-0812">Transmembrane</keyword>
<feature type="transmembrane region" description="Helical" evidence="1">
    <location>
        <begin position="135"/>
        <end position="159"/>
    </location>
</feature>
<dbReference type="AlphaFoldDB" id="A0A1Z4C3X9"/>
<keyword evidence="3" id="KW-1185">Reference proteome</keyword>
<dbReference type="EMBL" id="CP022129">
    <property type="protein sequence ID" value="ASF48232.1"/>
    <property type="molecule type" value="Genomic_DNA"/>
</dbReference>
<dbReference type="Pfam" id="PF04307">
    <property type="entry name" value="YdjM"/>
    <property type="match status" value="1"/>
</dbReference>
<name>A0A1Z4C3X9_9GAMM</name>
<dbReference type="GO" id="GO:0016787">
    <property type="term" value="F:hydrolase activity"/>
    <property type="evidence" value="ECO:0007669"/>
    <property type="project" value="UniProtKB-KW"/>
</dbReference>
<reference evidence="2 3" key="1">
    <citation type="submission" date="2017-06" db="EMBL/GenBank/DDBJ databases">
        <title>Genome Sequencing of the methanotroph Methylovulum psychrotolerants str. HV10-M2 isolated from a high-altitude environment.</title>
        <authorList>
            <person name="Mateos-Rivera A."/>
        </authorList>
    </citation>
    <scope>NUCLEOTIDE SEQUENCE [LARGE SCALE GENOMIC DNA]</scope>
    <source>
        <strain evidence="2 3">HV10_M2</strain>
    </source>
</reference>
<dbReference type="Proteomes" id="UP000197019">
    <property type="component" value="Chromosome"/>
</dbReference>
<dbReference type="RefSeq" id="WP_088621102.1">
    <property type="nucleotide sequence ID" value="NZ_CP022129.1"/>
</dbReference>
<keyword evidence="1" id="KW-1133">Transmembrane helix</keyword>
<evidence type="ECO:0000313" key="2">
    <source>
        <dbReference type="EMBL" id="ASF48232.1"/>
    </source>
</evidence>
<evidence type="ECO:0000256" key="1">
    <source>
        <dbReference type="SAM" id="Phobius"/>
    </source>
</evidence>
<feature type="transmembrane region" description="Helical" evidence="1">
    <location>
        <begin position="24"/>
        <end position="41"/>
    </location>
</feature>
<organism evidence="2 3">
    <name type="scientific">Methylovulum psychrotolerans</name>
    <dbReference type="NCBI Taxonomy" id="1704499"/>
    <lineage>
        <taxon>Bacteria</taxon>
        <taxon>Pseudomonadati</taxon>
        <taxon>Pseudomonadota</taxon>
        <taxon>Gammaproteobacteria</taxon>
        <taxon>Methylococcales</taxon>
        <taxon>Methylococcaceae</taxon>
        <taxon>Methylovulum</taxon>
    </lineage>
</organism>
<feature type="transmembrane region" description="Helical" evidence="1">
    <location>
        <begin position="89"/>
        <end position="115"/>
    </location>
</feature>
<accession>A0A1Z4C3X9</accession>
<dbReference type="InterPro" id="IPR007404">
    <property type="entry name" value="YdjM-like"/>
</dbReference>
<keyword evidence="2" id="KW-0378">Hydrolase</keyword>
<proteinExistence type="predicted"/>
<dbReference type="OrthoDB" id="199738at2"/>
<sequence>MMIGHAPSGYLLATFLYRIRTARGIARPAFFAAAIIGALAPDLDMLYFHFADHRQHHHHTYWPHFPSVWLALLALTAAWSAISTTSRHAALAFVFCLGGFTHLLLDSIVGDIWWFAPLIDRPFSLFSVPARYHPWWLNFIFHWSFALELALWLWALLLYRRRTR</sequence>
<keyword evidence="1" id="KW-0472">Membrane</keyword>